<protein>
    <submittedName>
        <fullName evidence="1">Uncharacterized protein</fullName>
    </submittedName>
</protein>
<dbReference type="InterPro" id="IPR011990">
    <property type="entry name" value="TPR-like_helical_dom_sf"/>
</dbReference>
<proteinExistence type="predicted"/>
<accession>A0A382SKY2</accession>
<dbReference type="GO" id="GO:0006493">
    <property type="term" value="P:protein O-linked glycosylation"/>
    <property type="evidence" value="ECO:0007669"/>
    <property type="project" value="InterPro"/>
</dbReference>
<dbReference type="EMBL" id="UINC01129868">
    <property type="protein sequence ID" value="SVD10554.1"/>
    <property type="molecule type" value="Genomic_DNA"/>
</dbReference>
<dbReference type="PROSITE" id="PS50293">
    <property type="entry name" value="TPR_REGION"/>
    <property type="match status" value="1"/>
</dbReference>
<dbReference type="AlphaFoldDB" id="A0A382SKY2"/>
<dbReference type="GO" id="GO:0097363">
    <property type="term" value="F:protein O-acetylglucosaminyltransferase activity"/>
    <property type="evidence" value="ECO:0007669"/>
    <property type="project" value="TreeGrafter"/>
</dbReference>
<dbReference type="Pfam" id="PF14559">
    <property type="entry name" value="TPR_19"/>
    <property type="match status" value="1"/>
</dbReference>
<gene>
    <name evidence="1" type="ORF">METZ01_LOCUS363408</name>
</gene>
<feature type="non-terminal residue" evidence="1">
    <location>
        <position position="216"/>
    </location>
</feature>
<dbReference type="Gene3D" id="1.25.40.10">
    <property type="entry name" value="Tetratricopeptide repeat domain"/>
    <property type="match status" value="2"/>
</dbReference>
<evidence type="ECO:0000313" key="1">
    <source>
        <dbReference type="EMBL" id="SVD10554.1"/>
    </source>
</evidence>
<dbReference type="SMART" id="SM00028">
    <property type="entry name" value="TPR"/>
    <property type="match status" value="4"/>
</dbReference>
<dbReference type="InterPro" id="IPR037919">
    <property type="entry name" value="OGT"/>
</dbReference>
<dbReference type="PANTHER" id="PTHR44366:SF1">
    <property type="entry name" value="UDP-N-ACETYLGLUCOSAMINE--PEPTIDE N-ACETYLGLUCOSAMINYLTRANSFERASE 110 KDA SUBUNIT"/>
    <property type="match status" value="1"/>
</dbReference>
<reference evidence="1" key="1">
    <citation type="submission" date="2018-05" db="EMBL/GenBank/DDBJ databases">
        <authorList>
            <person name="Lanie J.A."/>
            <person name="Ng W.-L."/>
            <person name="Kazmierczak K.M."/>
            <person name="Andrzejewski T.M."/>
            <person name="Davidsen T.M."/>
            <person name="Wayne K.J."/>
            <person name="Tettelin H."/>
            <person name="Glass J.I."/>
            <person name="Rusch D."/>
            <person name="Podicherti R."/>
            <person name="Tsui H.-C.T."/>
            <person name="Winkler M.E."/>
        </authorList>
    </citation>
    <scope>NUCLEOTIDE SEQUENCE</scope>
</reference>
<dbReference type="PANTHER" id="PTHR44366">
    <property type="entry name" value="UDP-N-ACETYLGLUCOSAMINE--PEPTIDE N-ACETYLGLUCOSAMINYLTRANSFERASE 110 KDA SUBUNIT"/>
    <property type="match status" value="1"/>
</dbReference>
<dbReference type="PROSITE" id="PS50005">
    <property type="entry name" value="TPR"/>
    <property type="match status" value="2"/>
</dbReference>
<name>A0A382SKY2_9ZZZZ</name>
<dbReference type="Pfam" id="PF13374">
    <property type="entry name" value="TPR_10"/>
    <property type="match status" value="1"/>
</dbReference>
<organism evidence="1">
    <name type="scientific">marine metagenome</name>
    <dbReference type="NCBI Taxonomy" id="408172"/>
    <lineage>
        <taxon>unclassified sequences</taxon>
        <taxon>metagenomes</taxon>
        <taxon>ecological metagenomes</taxon>
    </lineage>
</organism>
<dbReference type="SUPFAM" id="SSF48452">
    <property type="entry name" value="TPR-like"/>
    <property type="match status" value="1"/>
</dbReference>
<dbReference type="InterPro" id="IPR019734">
    <property type="entry name" value="TPR_rpt"/>
</dbReference>
<sequence length="216" mass="23686">MTIIVKTYRSILTVFCLIGLPMQAAAQTAPAISDAERQQLLQQFLTAVALAKSNLGASYYVVGEYDSAKVHLREALSIAPEFAAAHLTLGLIHYSQGNVNDALDAFQASAAGDTIGQRRMKIVDPDTVFTWASAQFKTIQEPPGLAVSHTTLAMLYNEGRYLADAEKHYLVAIENDPMHIDAYTNLGKLYSDAERFDDAKNLYDKALALQVDDVTR</sequence>